<evidence type="ECO:0000313" key="2">
    <source>
        <dbReference type="EMBL" id="KAG8078177.1"/>
    </source>
</evidence>
<feature type="compositionally biased region" description="Basic and acidic residues" evidence="1">
    <location>
        <begin position="82"/>
        <end position="92"/>
    </location>
</feature>
<reference evidence="2" key="1">
    <citation type="journal article" date="2021" name="bioRxiv">
        <title>Whole Genome Assembly and Annotation of Northern Wild Rice, Zizania palustris L., Supports a Whole Genome Duplication in the Zizania Genus.</title>
        <authorList>
            <person name="Haas M."/>
            <person name="Kono T."/>
            <person name="Macchietto M."/>
            <person name="Millas R."/>
            <person name="McGilp L."/>
            <person name="Shao M."/>
            <person name="Duquette J."/>
            <person name="Hirsch C.N."/>
            <person name="Kimball J."/>
        </authorList>
    </citation>
    <scope>NUCLEOTIDE SEQUENCE</scope>
    <source>
        <tissue evidence="2">Fresh leaf tissue</tissue>
    </source>
</reference>
<feature type="compositionally biased region" description="Basic and acidic residues" evidence="1">
    <location>
        <begin position="39"/>
        <end position="71"/>
    </location>
</feature>
<feature type="region of interest" description="Disordered" evidence="1">
    <location>
        <begin position="39"/>
        <end position="92"/>
    </location>
</feature>
<proteinExistence type="predicted"/>
<sequence length="92" mass="10122">MQEGEISPVLAGGSRNPRWGREVVGEVALWEEGVVREERVTREAASGRRSLRGEGRGGGGRREEEIAREDLVTGETTCGKRGSSERRGSRER</sequence>
<dbReference type="AlphaFoldDB" id="A0A8J5T130"/>
<accession>A0A8J5T130</accession>
<keyword evidence="3" id="KW-1185">Reference proteome</keyword>
<evidence type="ECO:0000256" key="1">
    <source>
        <dbReference type="SAM" id="MobiDB-lite"/>
    </source>
</evidence>
<dbReference type="EMBL" id="JAAALK010000282">
    <property type="protein sequence ID" value="KAG8078177.1"/>
    <property type="molecule type" value="Genomic_DNA"/>
</dbReference>
<reference evidence="2" key="2">
    <citation type="submission" date="2021-02" db="EMBL/GenBank/DDBJ databases">
        <authorList>
            <person name="Kimball J.A."/>
            <person name="Haas M.W."/>
            <person name="Macchietto M."/>
            <person name="Kono T."/>
            <person name="Duquette J."/>
            <person name="Shao M."/>
        </authorList>
    </citation>
    <scope>NUCLEOTIDE SEQUENCE</scope>
    <source>
        <tissue evidence="2">Fresh leaf tissue</tissue>
    </source>
</reference>
<name>A0A8J5T130_ZIZPA</name>
<protein>
    <submittedName>
        <fullName evidence="2">Uncharacterized protein</fullName>
    </submittedName>
</protein>
<comment type="caution">
    <text evidence="2">The sequence shown here is derived from an EMBL/GenBank/DDBJ whole genome shotgun (WGS) entry which is preliminary data.</text>
</comment>
<evidence type="ECO:0000313" key="3">
    <source>
        <dbReference type="Proteomes" id="UP000729402"/>
    </source>
</evidence>
<organism evidence="2 3">
    <name type="scientific">Zizania palustris</name>
    <name type="common">Northern wild rice</name>
    <dbReference type="NCBI Taxonomy" id="103762"/>
    <lineage>
        <taxon>Eukaryota</taxon>
        <taxon>Viridiplantae</taxon>
        <taxon>Streptophyta</taxon>
        <taxon>Embryophyta</taxon>
        <taxon>Tracheophyta</taxon>
        <taxon>Spermatophyta</taxon>
        <taxon>Magnoliopsida</taxon>
        <taxon>Liliopsida</taxon>
        <taxon>Poales</taxon>
        <taxon>Poaceae</taxon>
        <taxon>BOP clade</taxon>
        <taxon>Oryzoideae</taxon>
        <taxon>Oryzeae</taxon>
        <taxon>Zizaniinae</taxon>
        <taxon>Zizania</taxon>
    </lineage>
</organism>
<dbReference type="Proteomes" id="UP000729402">
    <property type="component" value="Unassembled WGS sequence"/>
</dbReference>
<gene>
    <name evidence="2" type="ORF">GUJ93_ZPchr0007g5511</name>
</gene>